<sequence>MEQRVKSGLWRRQMIAAGRVQTAGRAREVDQGDCVMRSTAKTCTSRNNYSDRNLQDQGFAIECIKRAPERENQTCRANNLCLSRTFSRAPL</sequence>
<accession>A0A9Q3D9Z9</accession>
<dbReference type="AlphaFoldDB" id="A0A9Q3D9Z9"/>
<comment type="caution">
    <text evidence="1">The sequence shown here is derived from an EMBL/GenBank/DDBJ whole genome shotgun (WGS) entry which is preliminary data.</text>
</comment>
<reference evidence="1" key="1">
    <citation type="submission" date="2021-03" db="EMBL/GenBank/DDBJ databases">
        <title>Draft genome sequence of rust myrtle Austropuccinia psidii MF-1, a brazilian biotype.</title>
        <authorList>
            <person name="Quecine M.C."/>
            <person name="Pachon D.M.R."/>
            <person name="Bonatelli M.L."/>
            <person name="Correr F.H."/>
            <person name="Franceschini L.M."/>
            <person name="Leite T.F."/>
            <person name="Margarido G.R.A."/>
            <person name="Almeida C.A."/>
            <person name="Ferrarezi J.A."/>
            <person name="Labate C.A."/>
        </authorList>
    </citation>
    <scope>NUCLEOTIDE SEQUENCE</scope>
    <source>
        <strain evidence="1">MF-1</strain>
    </source>
</reference>
<keyword evidence="2" id="KW-1185">Reference proteome</keyword>
<protein>
    <submittedName>
        <fullName evidence="1">Uncharacterized protein</fullName>
    </submittedName>
</protein>
<dbReference type="Proteomes" id="UP000765509">
    <property type="component" value="Unassembled WGS sequence"/>
</dbReference>
<proteinExistence type="predicted"/>
<gene>
    <name evidence="1" type="ORF">O181_036097</name>
</gene>
<evidence type="ECO:0000313" key="2">
    <source>
        <dbReference type="Proteomes" id="UP000765509"/>
    </source>
</evidence>
<organism evidence="1 2">
    <name type="scientific">Austropuccinia psidii MF-1</name>
    <dbReference type="NCBI Taxonomy" id="1389203"/>
    <lineage>
        <taxon>Eukaryota</taxon>
        <taxon>Fungi</taxon>
        <taxon>Dikarya</taxon>
        <taxon>Basidiomycota</taxon>
        <taxon>Pucciniomycotina</taxon>
        <taxon>Pucciniomycetes</taxon>
        <taxon>Pucciniales</taxon>
        <taxon>Sphaerophragmiaceae</taxon>
        <taxon>Austropuccinia</taxon>
    </lineage>
</organism>
<name>A0A9Q3D9Z9_9BASI</name>
<dbReference type="EMBL" id="AVOT02013596">
    <property type="protein sequence ID" value="MBW0496382.1"/>
    <property type="molecule type" value="Genomic_DNA"/>
</dbReference>
<evidence type="ECO:0000313" key="1">
    <source>
        <dbReference type="EMBL" id="MBW0496382.1"/>
    </source>
</evidence>